<reference evidence="2" key="1">
    <citation type="submission" date="2019-12" db="EMBL/GenBank/DDBJ databases">
        <title>Genome sequencing and annotation of Brassica cretica.</title>
        <authorList>
            <person name="Studholme D.J."/>
            <person name="Sarris P.F."/>
        </authorList>
    </citation>
    <scope>NUCLEOTIDE SEQUENCE</scope>
    <source>
        <strain evidence="2">PFS-102/07</strain>
        <tissue evidence="2">Leaf</tissue>
    </source>
</reference>
<proteinExistence type="predicted"/>
<reference evidence="3" key="2">
    <citation type="submission" date="2019-12" db="EMBL/GenBank/DDBJ databases">
        <authorList>
            <person name="Studholme D.J."/>
            <person name="Sarris P."/>
        </authorList>
    </citation>
    <scope>NUCLEOTIDE SEQUENCE</scope>
    <source>
        <strain evidence="3">PFS-1207/04</strain>
        <tissue evidence="3">Leaf</tissue>
    </source>
</reference>
<keyword evidence="4" id="KW-1185">Reference proteome</keyword>
<sequence length="63" mass="6904">MGGMGGMEEFEDSDDELNAFVIQVSRIAFEMLKETANSGDKKDEAAKEEAKAEELTTSAKEDK</sequence>
<reference evidence="3 4" key="3">
    <citation type="journal article" date="2020" name="BMC Genomics">
        <title>Intraspecific diversification of the crop wild relative Brassica cretica Lam. using demographic model selection.</title>
        <authorList>
            <person name="Kioukis A."/>
            <person name="Michalopoulou V.A."/>
            <person name="Briers L."/>
            <person name="Pirintsos S."/>
            <person name="Studholme D.J."/>
            <person name="Pavlidis P."/>
            <person name="Sarris P.F."/>
        </authorList>
    </citation>
    <scope>NUCLEOTIDE SEQUENCE [LARGE SCALE GENOMIC DNA]</scope>
    <source>
        <strain evidence="4">cv. PFS-1207/04</strain>
        <strain evidence="3">PFS-1207/04</strain>
    </source>
</reference>
<evidence type="ECO:0000313" key="4">
    <source>
        <dbReference type="Proteomes" id="UP000266723"/>
    </source>
</evidence>
<evidence type="ECO:0000256" key="1">
    <source>
        <dbReference type="SAM" id="MobiDB-lite"/>
    </source>
</evidence>
<organism evidence="2">
    <name type="scientific">Brassica cretica</name>
    <name type="common">Mustard</name>
    <dbReference type="NCBI Taxonomy" id="69181"/>
    <lineage>
        <taxon>Eukaryota</taxon>
        <taxon>Viridiplantae</taxon>
        <taxon>Streptophyta</taxon>
        <taxon>Embryophyta</taxon>
        <taxon>Tracheophyta</taxon>
        <taxon>Spermatophyta</taxon>
        <taxon>Magnoliopsida</taxon>
        <taxon>eudicotyledons</taxon>
        <taxon>Gunneridae</taxon>
        <taxon>Pentapetalae</taxon>
        <taxon>rosids</taxon>
        <taxon>malvids</taxon>
        <taxon>Brassicales</taxon>
        <taxon>Brassicaceae</taxon>
        <taxon>Brassiceae</taxon>
        <taxon>Brassica</taxon>
    </lineage>
</organism>
<dbReference type="EMBL" id="QGKV02000759">
    <property type="protein sequence ID" value="KAF3560576.1"/>
    <property type="molecule type" value="Genomic_DNA"/>
</dbReference>
<dbReference type="Proteomes" id="UP000266723">
    <property type="component" value="Unassembled WGS sequence"/>
</dbReference>
<accession>A0A8S9J297</accession>
<feature type="compositionally biased region" description="Basic and acidic residues" evidence="1">
    <location>
        <begin position="39"/>
        <end position="63"/>
    </location>
</feature>
<name>A0A8S9J297_BRACR</name>
<protein>
    <submittedName>
        <fullName evidence="2">Uncharacterized protein</fullName>
    </submittedName>
</protein>
<evidence type="ECO:0000313" key="2">
    <source>
        <dbReference type="EMBL" id="KAF2576550.1"/>
    </source>
</evidence>
<gene>
    <name evidence="3" type="ORF">DY000_02018098</name>
    <name evidence="2" type="ORF">F2Q70_00005590</name>
</gene>
<comment type="caution">
    <text evidence="2">The sequence shown here is derived from an EMBL/GenBank/DDBJ whole genome shotgun (WGS) entry which is preliminary data.</text>
</comment>
<dbReference type="AlphaFoldDB" id="A0A8S9J297"/>
<feature type="region of interest" description="Disordered" evidence="1">
    <location>
        <begin position="35"/>
        <end position="63"/>
    </location>
</feature>
<dbReference type="EMBL" id="QGKY02001015">
    <property type="protein sequence ID" value="KAF2576550.1"/>
    <property type="molecule type" value="Genomic_DNA"/>
</dbReference>
<evidence type="ECO:0000313" key="3">
    <source>
        <dbReference type="EMBL" id="KAF3560576.1"/>
    </source>
</evidence>